<reference evidence="2" key="1">
    <citation type="journal article" date="2014" name="Genome Announc.">
        <title>Draft genome sequence of Colletotrichum sublineola, a destructive pathogen of cultivated sorghum.</title>
        <authorList>
            <person name="Baroncelli R."/>
            <person name="Sanz-Martin J.M."/>
            <person name="Rech G.E."/>
            <person name="Sukno S.A."/>
            <person name="Thon M.R."/>
        </authorList>
    </citation>
    <scope>NUCLEOTIDE SEQUENCE [LARGE SCALE GENOMIC DNA]</scope>
    <source>
        <strain evidence="2">TX430BB</strain>
    </source>
</reference>
<evidence type="ECO:0000313" key="1">
    <source>
        <dbReference type="EMBL" id="KDN65276.1"/>
    </source>
</evidence>
<evidence type="ECO:0000313" key="2">
    <source>
        <dbReference type="Proteomes" id="UP000027238"/>
    </source>
</evidence>
<dbReference type="OrthoDB" id="4060227at2759"/>
<keyword evidence="2" id="KW-1185">Reference proteome</keyword>
<sequence>MHRHRYSQPFEPFQLSKSHKVNPLPHLQPRASKASCEFVFAPQVSMGNFQGLRTASFWLSYMAWSVSGLTIRRAMEFQLGKAFDFVVGASAIEKGFDRQLDQWMMAWTGQYRSHERTGNFLLKALTLHYHFAKLFVSSHVFRGRSSHGGGEPVPPEYSDIAQVAVSSASAIVKLIINDVDIRAAFVGMSHYCHTMIAYACFFLPKLATS</sequence>
<dbReference type="EMBL" id="JMSE01001050">
    <property type="protein sequence ID" value="KDN65276.1"/>
    <property type="molecule type" value="Genomic_DNA"/>
</dbReference>
<dbReference type="AlphaFoldDB" id="A0A066XHQ4"/>
<dbReference type="Proteomes" id="UP000027238">
    <property type="component" value="Unassembled WGS sequence"/>
</dbReference>
<organism evidence="1 2">
    <name type="scientific">Colletotrichum sublineola</name>
    <name type="common">Sorghum anthracnose fungus</name>
    <dbReference type="NCBI Taxonomy" id="1173701"/>
    <lineage>
        <taxon>Eukaryota</taxon>
        <taxon>Fungi</taxon>
        <taxon>Dikarya</taxon>
        <taxon>Ascomycota</taxon>
        <taxon>Pezizomycotina</taxon>
        <taxon>Sordariomycetes</taxon>
        <taxon>Hypocreomycetidae</taxon>
        <taxon>Glomerellales</taxon>
        <taxon>Glomerellaceae</taxon>
        <taxon>Colletotrichum</taxon>
        <taxon>Colletotrichum graminicola species complex</taxon>
    </lineage>
</organism>
<accession>A0A066XHQ4</accession>
<dbReference type="HOGENOM" id="CLU_1315332_0_0_1"/>
<name>A0A066XHQ4_COLSU</name>
<comment type="caution">
    <text evidence="1">The sequence shown here is derived from an EMBL/GenBank/DDBJ whole genome shotgun (WGS) entry which is preliminary data.</text>
</comment>
<gene>
    <name evidence="1" type="ORF">CSUB01_11094</name>
</gene>
<proteinExistence type="predicted"/>
<protein>
    <submittedName>
        <fullName evidence="1">Uncharacterized protein</fullName>
    </submittedName>
</protein>